<dbReference type="InterPro" id="IPR002938">
    <property type="entry name" value="FAD-bd"/>
</dbReference>
<dbReference type="InterPro" id="IPR044560">
    <property type="entry name" value="MOase"/>
</dbReference>
<sequence>MMIEEEIVIIGGGIAGLATALALKRVGFQSRVLERNPELRAGGTALTLLTNAWFALRALGVDHKLKSVYQPINKSLVTNLDTGAVQELGFSGTKENREDAGVITVHRKALLETLAEELPPDTIRFSSKLISIKSETLKDSTKATLLHLEDGTVIKSKVVIGCDGVHSAVAQWLGLSQPLSSGRWAARGLAVFPEGHGLNHGVKQYLSAGTRAGFVTINSKEIYWFVVTYSSLEKDISTNPELLLEEVEKNLAKDLPSEFLTIVKETDLSTLSWVPLLFRAPWNIAFCKAQNGCVTIAGDAMHPMTPDLAQGGCSALEDAIILARCISQAHPMATNDKQWLEKALKRYVEERRWRVTWLVAGAWLAGWVQQGGGGDQQWWSGMARWFRDRIESDLELDWAIDIPEIIGTEHGPYGQFQSQTGEEPFITVNHQGYPKFIFFNEKD</sequence>
<dbReference type="Gene3D" id="3.50.50.60">
    <property type="entry name" value="FAD/NAD(P)-binding domain"/>
    <property type="match status" value="1"/>
</dbReference>
<accession>A0A833VYL9</accession>
<keyword evidence="6" id="KW-1185">Reference proteome</keyword>
<dbReference type="Proteomes" id="UP000623129">
    <property type="component" value="Unassembled WGS sequence"/>
</dbReference>
<keyword evidence="2" id="KW-0503">Monooxygenase</keyword>
<dbReference type="SUPFAM" id="SSF51905">
    <property type="entry name" value="FAD/NAD(P)-binding domain"/>
    <property type="match status" value="1"/>
</dbReference>
<evidence type="ECO:0000256" key="1">
    <source>
        <dbReference type="ARBA" id="ARBA00023002"/>
    </source>
</evidence>
<proteinExistence type="inferred from homology"/>
<dbReference type="PANTHER" id="PTHR45934">
    <property type="entry name" value="FAD/NAD(P)-BINDING OXIDOREDUCTASE FAMILY PROTEIN"/>
    <property type="match status" value="1"/>
</dbReference>
<dbReference type="GO" id="GO:0071949">
    <property type="term" value="F:FAD binding"/>
    <property type="evidence" value="ECO:0007669"/>
    <property type="project" value="InterPro"/>
</dbReference>
<dbReference type="OrthoDB" id="1878542at2759"/>
<evidence type="ECO:0000313" key="6">
    <source>
        <dbReference type="Proteomes" id="UP000623129"/>
    </source>
</evidence>
<evidence type="ECO:0000259" key="4">
    <source>
        <dbReference type="Pfam" id="PF01494"/>
    </source>
</evidence>
<evidence type="ECO:0000256" key="2">
    <source>
        <dbReference type="ARBA" id="ARBA00023033"/>
    </source>
</evidence>
<dbReference type="Pfam" id="PF01494">
    <property type="entry name" value="FAD_binding_3"/>
    <property type="match status" value="1"/>
</dbReference>
<organism evidence="5 6">
    <name type="scientific">Carex littledalei</name>
    <dbReference type="NCBI Taxonomy" id="544730"/>
    <lineage>
        <taxon>Eukaryota</taxon>
        <taxon>Viridiplantae</taxon>
        <taxon>Streptophyta</taxon>
        <taxon>Embryophyta</taxon>
        <taxon>Tracheophyta</taxon>
        <taxon>Spermatophyta</taxon>
        <taxon>Magnoliopsida</taxon>
        <taxon>Liliopsida</taxon>
        <taxon>Poales</taxon>
        <taxon>Cyperaceae</taxon>
        <taxon>Cyperoideae</taxon>
        <taxon>Cariceae</taxon>
        <taxon>Carex</taxon>
        <taxon>Carex subgen. Euthyceras</taxon>
    </lineage>
</organism>
<protein>
    <submittedName>
        <fullName evidence="5">Zeaxanthin epoxidase</fullName>
    </submittedName>
</protein>
<dbReference type="AlphaFoldDB" id="A0A833VYL9"/>
<dbReference type="PANTHER" id="PTHR45934:SF1">
    <property type="entry name" value="OS04G0423100 PROTEIN"/>
    <property type="match status" value="1"/>
</dbReference>
<dbReference type="PRINTS" id="PR00420">
    <property type="entry name" value="RNGMNOXGNASE"/>
</dbReference>
<name>A0A833VYL9_9POAL</name>
<dbReference type="InterPro" id="IPR036188">
    <property type="entry name" value="FAD/NAD-bd_sf"/>
</dbReference>
<comment type="caution">
    <text evidence="5">The sequence shown here is derived from an EMBL/GenBank/DDBJ whole genome shotgun (WGS) entry which is preliminary data.</text>
</comment>
<gene>
    <name evidence="5" type="ORF">FCM35_KLT18251</name>
</gene>
<dbReference type="GO" id="GO:0004497">
    <property type="term" value="F:monooxygenase activity"/>
    <property type="evidence" value="ECO:0007669"/>
    <property type="project" value="UniProtKB-KW"/>
</dbReference>
<reference evidence="5" key="1">
    <citation type="submission" date="2020-01" db="EMBL/GenBank/DDBJ databases">
        <title>Genome sequence of Kobresia littledalei, the first chromosome-level genome in the family Cyperaceae.</title>
        <authorList>
            <person name="Qu G."/>
        </authorList>
    </citation>
    <scope>NUCLEOTIDE SEQUENCE</scope>
    <source>
        <strain evidence="5">C.B.Clarke</strain>
        <tissue evidence="5">Leaf</tissue>
    </source>
</reference>
<comment type="similarity">
    <text evidence="3">Belongs to the 3-hydroxybenzoate 6-hydroxylase family.</text>
</comment>
<feature type="domain" description="FAD-binding" evidence="4">
    <location>
        <begin position="6"/>
        <end position="358"/>
    </location>
</feature>
<keyword evidence="1" id="KW-0560">Oxidoreductase</keyword>
<evidence type="ECO:0000313" key="5">
    <source>
        <dbReference type="EMBL" id="KAF3337664.1"/>
    </source>
</evidence>
<evidence type="ECO:0000256" key="3">
    <source>
        <dbReference type="ARBA" id="ARBA00024018"/>
    </source>
</evidence>
<dbReference type="EMBL" id="SWLB01000006">
    <property type="protein sequence ID" value="KAF3337664.1"/>
    <property type="molecule type" value="Genomic_DNA"/>
</dbReference>